<sequence>MYLTKRDKSILKFIEEYGSITINQCSKIFFDKNKEGYQQARKRLKKLSENKFLKRYRKDMHSECIYFLDKKLSLHDLKAFDIYAELIFTGATIKKFIPKYRIKTLNSKKTYRELDVLAEFIYKDYFYTLIIEIDYTHFTNKEKLLDIYNSNHFQSKYKHLDSNIFPSILILRPYIPERKINDERMHIYYTSFEHPNIHDIL</sequence>
<evidence type="ECO:0000313" key="1">
    <source>
        <dbReference type="EMBL" id="MCD3195750.1"/>
    </source>
</evidence>
<comment type="caution">
    <text evidence="1">The sequence shown here is derived from an EMBL/GenBank/DDBJ whole genome shotgun (WGS) entry which is preliminary data.</text>
</comment>
<gene>
    <name evidence="1" type="ORF">G8S53_10725</name>
</gene>
<dbReference type="AlphaFoldDB" id="A0A9Q3VBB9"/>
<proteinExistence type="predicted"/>
<protein>
    <submittedName>
        <fullName evidence="1">Uncharacterized protein</fullName>
    </submittedName>
</protein>
<dbReference type="EMBL" id="JAAMYB010000015">
    <property type="protein sequence ID" value="MCD3195750.1"/>
    <property type="molecule type" value="Genomic_DNA"/>
</dbReference>
<organism evidence="1 2">
    <name type="scientific">Clostridium botulinum C</name>
    <dbReference type="NCBI Taxonomy" id="36828"/>
    <lineage>
        <taxon>Bacteria</taxon>
        <taxon>Bacillati</taxon>
        <taxon>Bacillota</taxon>
        <taxon>Clostridia</taxon>
        <taxon>Eubacteriales</taxon>
        <taxon>Clostridiaceae</taxon>
        <taxon>Clostridium</taxon>
    </lineage>
</organism>
<accession>A0A9Q3VBB9</accession>
<reference evidence="1" key="1">
    <citation type="submission" date="2020-02" db="EMBL/GenBank/DDBJ databases">
        <authorList>
            <person name="Fillo S."/>
            <person name="Giordani F."/>
            <person name="Tonon E."/>
            <person name="Drigo I."/>
            <person name="Anselmo A."/>
            <person name="Fortunato A."/>
            <person name="Bano L."/>
            <person name="Lista F."/>
        </authorList>
    </citation>
    <scope>NUCLEOTIDE SEQUENCE</scope>
    <source>
        <strain evidence="1">IZSVe-TV_9877_3_12</strain>
    </source>
</reference>
<name>A0A9Q3VBB9_CLOBO</name>
<dbReference type="RefSeq" id="WP_003377985.1">
    <property type="nucleotide sequence ID" value="NZ_JAAMYB010000015.1"/>
</dbReference>
<evidence type="ECO:0000313" key="2">
    <source>
        <dbReference type="Proteomes" id="UP000813637"/>
    </source>
</evidence>
<reference evidence="1" key="2">
    <citation type="journal article" date="2021" name="Microorganisms">
        <title>Extensive Genome Exploration of Clostridium botulinum Group III Field Strains.</title>
        <authorList>
            <person name="Fillo S."/>
            <person name="Giordani F."/>
            <person name="Tonon E."/>
            <person name="Drigo I."/>
            <person name="Anselmo A."/>
            <person name="Fortunato A."/>
            <person name="Lista F."/>
            <person name="Bano L."/>
        </authorList>
    </citation>
    <scope>NUCLEOTIDE SEQUENCE</scope>
    <source>
        <strain evidence="1">IZSVe-TV_9877_3_12</strain>
    </source>
</reference>
<dbReference type="Proteomes" id="UP000813637">
    <property type="component" value="Unassembled WGS sequence"/>
</dbReference>